<evidence type="ECO:0000256" key="5">
    <source>
        <dbReference type="ARBA" id="ARBA00022737"/>
    </source>
</evidence>
<sequence length="369" mass="40319">MARFSYILLTALAALGANAASSVLDLIPENFDKVVLESNKPALVEFFAPWCGHCKKLAPIYDELAQNFEFAKDKVSIAKVDADAEKDLGRRFGVQGFPTLKWFDGKSDKPEDYNGGRDLESLSAFITEKTGIKLRGKKTAPSAVEMLNDKTFKTEIGGDKDVLVAFTAPWCGHCKSLAPIWERVAQDYAAEPNVLIAKVDAEAENAKATAKEQGVKSYPTIKYFPKGSTTPEAYEGGRTEEAILSFMNEKAGTHRMIGGKLDTLGGTIPSLDTIVGKLPGGESVASLAEELKAASNGLKDKYTEYYIRVSEKVAKNQGYVEKELARLEGIIKKGGLAPEKIDDLTSRSNILRKFKGEPPIEEEPEKQEL</sequence>
<dbReference type="PANTHER" id="PTHR45672:SF11">
    <property type="entry name" value="PROTEIN DISULFIDE-ISOMERASE C17H9.14C"/>
    <property type="match status" value="1"/>
</dbReference>
<evidence type="ECO:0000313" key="13">
    <source>
        <dbReference type="Proteomes" id="UP001166286"/>
    </source>
</evidence>
<evidence type="ECO:0000259" key="11">
    <source>
        <dbReference type="PROSITE" id="PS51352"/>
    </source>
</evidence>
<comment type="similarity">
    <text evidence="2 9">Belongs to the protein disulfide isomerase family.</text>
</comment>
<dbReference type="InterPro" id="IPR036356">
    <property type="entry name" value="ERp29_C_sf"/>
</dbReference>
<evidence type="ECO:0000256" key="3">
    <source>
        <dbReference type="ARBA" id="ARBA00012723"/>
    </source>
</evidence>
<dbReference type="Gene3D" id="1.20.1150.12">
    <property type="entry name" value="Endoplasmic reticulum resident protein 29, C-terminal domain"/>
    <property type="match status" value="1"/>
</dbReference>
<dbReference type="GO" id="GO:0006457">
    <property type="term" value="P:protein folding"/>
    <property type="evidence" value="ECO:0007669"/>
    <property type="project" value="TreeGrafter"/>
</dbReference>
<evidence type="ECO:0000256" key="9">
    <source>
        <dbReference type="RuleBase" id="RU004208"/>
    </source>
</evidence>
<dbReference type="InterPro" id="IPR036249">
    <property type="entry name" value="Thioredoxin-like_sf"/>
</dbReference>
<evidence type="ECO:0000256" key="8">
    <source>
        <dbReference type="ARBA" id="ARBA00023284"/>
    </source>
</evidence>
<dbReference type="Proteomes" id="UP001166286">
    <property type="component" value="Unassembled WGS sequence"/>
</dbReference>
<dbReference type="InterPro" id="IPR005788">
    <property type="entry name" value="PDI_thioredoxin-like_dom"/>
</dbReference>
<organism evidence="12 13">
    <name type="scientific">Cladonia borealis</name>
    <dbReference type="NCBI Taxonomy" id="184061"/>
    <lineage>
        <taxon>Eukaryota</taxon>
        <taxon>Fungi</taxon>
        <taxon>Dikarya</taxon>
        <taxon>Ascomycota</taxon>
        <taxon>Pezizomycotina</taxon>
        <taxon>Lecanoromycetes</taxon>
        <taxon>OSLEUM clade</taxon>
        <taxon>Lecanoromycetidae</taxon>
        <taxon>Lecanorales</taxon>
        <taxon>Lecanorineae</taxon>
        <taxon>Cladoniaceae</taxon>
        <taxon>Cladonia</taxon>
    </lineage>
</organism>
<feature type="domain" description="Thioredoxin" evidence="11">
    <location>
        <begin position="13"/>
        <end position="131"/>
    </location>
</feature>
<proteinExistence type="inferred from homology"/>
<keyword evidence="4 10" id="KW-0732">Signal</keyword>
<dbReference type="Pfam" id="PF00085">
    <property type="entry name" value="Thioredoxin"/>
    <property type="match status" value="2"/>
</dbReference>
<reference evidence="12" key="1">
    <citation type="submission" date="2023-03" db="EMBL/GenBank/DDBJ databases">
        <title>Complete genome of Cladonia borealis.</title>
        <authorList>
            <person name="Park H."/>
        </authorList>
    </citation>
    <scope>NUCLEOTIDE SEQUENCE</scope>
    <source>
        <strain evidence="12">ANT050790</strain>
    </source>
</reference>
<dbReference type="CDD" id="cd00238">
    <property type="entry name" value="ERp29c"/>
    <property type="match status" value="1"/>
</dbReference>
<gene>
    <name evidence="12" type="ORF">JMJ35_009660</name>
</gene>
<dbReference type="PROSITE" id="PS00194">
    <property type="entry name" value="THIOREDOXIN_1"/>
    <property type="match status" value="2"/>
</dbReference>
<evidence type="ECO:0000256" key="4">
    <source>
        <dbReference type="ARBA" id="ARBA00022729"/>
    </source>
</evidence>
<protein>
    <recommendedName>
        <fullName evidence="3">protein disulfide-isomerase</fullName>
        <ecNumber evidence="3">5.3.4.1</ecNumber>
    </recommendedName>
</protein>
<dbReference type="FunFam" id="3.40.30.10:FF:000032">
    <property type="entry name" value="Protein disulfide-isomerase A6 homolog"/>
    <property type="match status" value="1"/>
</dbReference>
<dbReference type="AlphaFoldDB" id="A0AA39QTV4"/>
<dbReference type="GO" id="GO:0005783">
    <property type="term" value="C:endoplasmic reticulum"/>
    <property type="evidence" value="ECO:0007669"/>
    <property type="project" value="InterPro"/>
</dbReference>
<evidence type="ECO:0000256" key="10">
    <source>
        <dbReference type="SAM" id="SignalP"/>
    </source>
</evidence>
<keyword evidence="6" id="KW-1015">Disulfide bond</keyword>
<comment type="catalytic activity">
    <reaction evidence="1">
        <text>Catalyzes the rearrangement of -S-S- bonds in proteins.</text>
        <dbReference type="EC" id="5.3.4.1"/>
    </reaction>
</comment>
<dbReference type="Gene3D" id="3.40.30.10">
    <property type="entry name" value="Glutaredoxin"/>
    <property type="match status" value="2"/>
</dbReference>
<dbReference type="PRINTS" id="PR00421">
    <property type="entry name" value="THIOREDOXIN"/>
</dbReference>
<accession>A0AA39QTV4</accession>
<dbReference type="InterPro" id="IPR013766">
    <property type="entry name" value="Thioredoxin_domain"/>
</dbReference>
<name>A0AA39QTV4_9LECA</name>
<dbReference type="NCBIfam" id="TIGR01126">
    <property type="entry name" value="pdi_dom"/>
    <property type="match status" value="2"/>
</dbReference>
<dbReference type="SUPFAM" id="SSF52833">
    <property type="entry name" value="Thioredoxin-like"/>
    <property type="match status" value="2"/>
</dbReference>
<feature type="signal peptide" evidence="10">
    <location>
        <begin position="1"/>
        <end position="19"/>
    </location>
</feature>
<dbReference type="GO" id="GO:0003756">
    <property type="term" value="F:protein disulfide isomerase activity"/>
    <property type="evidence" value="ECO:0007669"/>
    <property type="project" value="UniProtKB-EC"/>
</dbReference>
<dbReference type="PROSITE" id="PS51352">
    <property type="entry name" value="THIOREDOXIN_2"/>
    <property type="match status" value="2"/>
</dbReference>
<dbReference type="Pfam" id="PF07749">
    <property type="entry name" value="ERp29"/>
    <property type="match status" value="1"/>
</dbReference>
<dbReference type="SUPFAM" id="SSF47933">
    <property type="entry name" value="ERP29 C domain-like"/>
    <property type="match status" value="1"/>
</dbReference>
<evidence type="ECO:0000256" key="6">
    <source>
        <dbReference type="ARBA" id="ARBA00023157"/>
    </source>
</evidence>
<dbReference type="InterPro" id="IPR011679">
    <property type="entry name" value="ERp29_C"/>
</dbReference>
<feature type="domain" description="Thioredoxin" evidence="11">
    <location>
        <begin position="133"/>
        <end position="252"/>
    </location>
</feature>
<evidence type="ECO:0000256" key="1">
    <source>
        <dbReference type="ARBA" id="ARBA00001182"/>
    </source>
</evidence>
<keyword evidence="13" id="KW-1185">Reference proteome</keyword>
<dbReference type="EMBL" id="JAFEKC020000022">
    <property type="protein sequence ID" value="KAK0507771.1"/>
    <property type="molecule type" value="Genomic_DNA"/>
</dbReference>
<keyword evidence="5" id="KW-0677">Repeat</keyword>
<dbReference type="PANTHER" id="PTHR45672">
    <property type="entry name" value="PROTEIN DISULFIDE-ISOMERASE C17H9.14C-RELATED"/>
    <property type="match status" value="1"/>
</dbReference>
<dbReference type="CDD" id="cd02998">
    <property type="entry name" value="PDI_a_ERp38"/>
    <property type="match status" value="2"/>
</dbReference>
<dbReference type="InterPro" id="IPR017937">
    <property type="entry name" value="Thioredoxin_CS"/>
</dbReference>
<keyword evidence="7" id="KW-0413">Isomerase</keyword>
<evidence type="ECO:0000256" key="7">
    <source>
        <dbReference type="ARBA" id="ARBA00023235"/>
    </source>
</evidence>
<feature type="chain" id="PRO_5041247794" description="protein disulfide-isomerase" evidence="10">
    <location>
        <begin position="20"/>
        <end position="369"/>
    </location>
</feature>
<evidence type="ECO:0000313" key="12">
    <source>
        <dbReference type="EMBL" id="KAK0507771.1"/>
    </source>
</evidence>
<dbReference type="InterPro" id="IPR051063">
    <property type="entry name" value="PDI"/>
</dbReference>
<keyword evidence="8" id="KW-0676">Redox-active center</keyword>
<comment type="caution">
    <text evidence="12">The sequence shown here is derived from an EMBL/GenBank/DDBJ whole genome shotgun (WGS) entry which is preliminary data.</text>
</comment>
<dbReference type="EC" id="5.3.4.1" evidence="3"/>
<evidence type="ECO:0000256" key="2">
    <source>
        <dbReference type="ARBA" id="ARBA00006347"/>
    </source>
</evidence>